<dbReference type="PANTHER" id="PTHR46907">
    <property type="entry name" value="HEAT SHOCK PROTEIN BETA-7-RELATED"/>
    <property type="match status" value="1"/>
</dbReference>
<evidence type="ECO:0000313" key="3">
    <source>
        <dbReference type="Proteomes" id="UP000265140"/>
    </source>
</evidence>
<dbReference type="InterPro" id="IPR002068">
    <property type="entry name" value="A-crystallin/Hsp20_dom"/>
</dbReference>
<dbReference type="Gene3D" id="2.60.40.790">
    <property type="match status" value="1"/>
</dbReference>
<reference evidence="2" key="4">
    <citation type="submission" date="2025-09" db="UniProtKB">
        <authorList>
            <consortium name="Ensembl"/>
        </authorList>
    </citation>
    <scope>IDENTIFICATION</scope>
</reference>
<protein>
    <recommendedName>
        <fullName evidence="1">SHSP domain-containing protein</fullName>
    </recommendedName>
</protein>
<keyword evidence="3" id="KW-1185">Reference proteome</keyword>
<sequence>SSQSHMERTQGNFTEDCKWLLFPGHSYPTGKIHSVGNIYLFTVDVSKFSPEDVITTSSHNLIEIYAEKLAEDGTVNYTFAHKCVLPEDVDPMSVTTSLERKGERQTLTVKARRKLFLFYLFQIYSDA</sequence>
<dbReference type="InParanoid" id="A0A3P8ZT17"/>
<feature type="domain" description="SHSP" evidence="1">
    <location>
        <begin position="36"/>
        <end position="112"/>
    </location>
</feature>
<evidence type="ECO:0000259" key="1">
    <source>
        <dbReference type="Pfam" id="PF00011"/>
    </source>
</evidence>
<reference evidence="2" key="3">
    <citation type="submission" date="2025-08" db="UniProtKB">
        <authorList>
            <consortium name="Ensembl"/>
        </authorList>
    </citation>
    <scope>IDENTIFICATION</scope>
</reference>
<dbReference type="AlphaFoldDB" id="A0A3P8ZT17"/>
<dbReference type="STRING" id="8010.ENSELUP00000031614"/>
<proteinExistence type="predicted"/>
<dbReference type="Ensembl" id="ENSELUT00000005315.3">
    <property type="protein sequence ID" value="ENSELUP00000031614.3"/>
    <property type="gene ID" value="ENSELUG00000009228.3"/>
</dbReference>
<dbReference type="Pfam" id="PF00011">
    <property type="entry name" value="HSP20"/>
    <property type="match status" value="1"/>
</dbReference>
<reference evidence="2" key="2">
    <citation type="submission" date="2020-02" db="EMBL/GenBank/DDBJ databases">
        <title>Esox lucius (northern pike) genome, fEsoLuc1, primary haplotype.</title>
        <authorList>
            <person name="Myers G."/>
            <person name="Karagic N."/>
            <person name="Meyer A."/>
            <person name="Pippel M."/>
            <person name="Reichard M."/>
            <person name="Winkler S."/>
            <person name="Tracey A."/>
            <person name="Sims Y."/>
            <person name="Howe K."/>
            <person name="Rhie A."/>
            <person name="Formenti G."/>
            <person name="Durbin R."/>
            <person name="Fedrigo O."/>
            <person name="Jarvis E.D."/>
        </authorList>
    </citation>
    <scope>NUCLEOTIDE SEQUENCE [LARGE SCALE GENOMIC DNA]</scope>
</reference>
<dbReference type="SUPFAM" id="SSF49764">
    <property type="entry name" value="HSP20-like chaperones"/>
    <property type="match status" value="1"/>
</dbReference>
<dbReference type="Bgee" id="ENSELUG00000009228">
    <property type="expression patterns" value="Expressed in bone element and 6 other cell types or tissues"/>
</dbReference>
<accession>A0A3P8ZT17</accession>
<dbReference type="GeneTree" id="ENSGT00390000010674"/>
<reference evidence="3" key="1">
    <citation type="journal article" date="2014" name="PLoS ONE">
        <title>The genome and linkage map of the northern pike (Esox lucius): conserved synteny revealed between the salmonid sister group and the Neoteleostei.</title>
        <authorList>
            <person name="Rondeau E.B."/>
            <person name="Minkley D.R."/>
            <person name="Leong J.S."/>
            <person name="Messmer A.M."/>
            <person name="Jantzen J.R."/>
            <person name="von Schalburg K.R."/>
            <person name="Lemon C."/>
            <person name="Bird N.H."/>
            <person name="Koop B.F."/>
        </authorList>
    </citation>
    <scope>NUCLEOTIDE SEQUENCE</scope>
</reference>
<name>A0A3P8ZT17_ESOLU</name>
<organism evidence="2 3">
    <name type="scientific">Esox lucius</name>
    <name type="common">Northern pike</name>
    <dbReference type="NCBI Taxonomy" id="8010"/>
    <lineage>
        <taxon>Eukaryota</taxon>
        <taxon>Metazoa</taxon>
        <taxon>Chordata</taxon>
        <taxon>Craniata</taxon>
        <taxon>Vertebrata</taxon>
        <taxon>Euteleostomi</taxon>
        <taxon>Actinopterygii</taxon>
        <taxon>Neopterygii</taxon>
        <taxon>Teleostei</taxon>
        <taxon>Protacanthopterygii</taxon>
        <taxon>Esociformes</taxon>
        <taxon>Esocidae</taxon>
        <taxon>Esox</taxon>
    </lineage>
</organism>
<evidence type="ECO:0000313" key="2">
    <source>
        <dbReference type="Ensembl" id="ENSELUP00000031614.3"/>
    </source>
</evidence>
<dbReference type="Proteomes" id="UP000265140">
    <property type="component" value="Chromosome 17"/>
</dbReference>
<dbReference type="OMA" id="HSTREHK"/>
<dbReference type="InterPro" id="IPR008978">
    <property type="entry name" value="HSP20-like_chaperone"/>
</dbReference>